<gene>
    <name evidence="1" type="ORF">FB567DRAFT_235604</name>
</gene>
<evidence type="ECO:0000313" key="2">
    <source>
        <dbReference type="Proteomes" id="UP000813461"/>
    </source>
</evidence>
<keyword evidence="2" id="KW-1185">Reference proteome</keyword>
<dbReference type="Proteomes" id="UP000813461">
    <property type="component" value="Unassembled WGS sequence"/>
</dbReference>
<reference evidence="1" key="1">
    <citation type="journal article" date="2021" name="Nat. Commun.">
        <title>Genetic determinants of endophytism in the Arabidopsis root mycobiome.</title>
        <authorList>
            <person name="Mesny F."/>
            <person name="Miyauchi S."/>
            <person name="Thiergart T."/>
            <person name="Pickel B."/>
            <person name="Atanasova L."/>
            <person name="Karlsson M."/>
            <person name="Huettel B."/>
            <person name="Barry K.W."/>
            <person name="Haridas S."/>
            <person name="Chen C."/>
            <person name="Bauer D."/>
            <person name="Andreopoulos W."/>
            <person name="Pangilinan J."/>
            <person name="LaButti K."/>
            <person name="Riley R."/>
            <person name="Lipzen A."/>
            <person name="Clum A."/>
            <person name="Drula E."/>
            <person name="Henrissat B."/>
            <person name="Kohler A."/>
            <person name="Grigoriev I.V."/>
            <person name="Martin F.M."/>
            <person name="Hacquard S."/>
        </authorList>
    </citation>
    <scope>NUCLEOTIDE SEQUENCE</scope>
    <source>
        <strain evidence="1">MPI-SDFR-AT-0120</strain>
    </source>
</reference>
<dbReference type="EMBL" id="JAGMVJ010000003">
    <property type="protein sequence ID" value="KAH7092297.1"/>
    <property type="molecule type" value="Genomic_DNA"/>
</dbReference>
<protein>
    <submittedName>
        <fullName evidence="1">Uncharacterized protein</fullName>
    </submittedName>
</protein>
<sequence>MMVARMQWSGSLASQALANPFSVLTSSKGLKPVDSKFSTTSAATWAILLTDAHDFFFTGLPDRREAERSCNIRVRQLRIA</sequence>
<organism evidence="1 2">
    <name type="scientific">Paraphoma chrysanthemicola</name>
    <dbReference type="NCBI Taxonomy" id="798071"/>
    <lineage>
        <taxon>Eukaryota</taxon>
        <taxon>Fungi</taxon>
        <taxon>Dikarya</taxon>
        <taxon>Ascomycota</taxon>
        <taxon>Pezizomycotina</taxon>
        <taxon>Dothideomycetes</taxon>
        <taxon>Pleosporomycetidae</taxon>
        <taxon>Pleosporales</taxon>
        <taxon>Pleosporineae</taxon>
        <taxon>Phaeosphaeriaceae</taxon>
        <taxon>Paraphoma</taxon>
    </lineage>
</organism>
<accession>A0A8K0W2A0</accession>
<comment type="caution">
    <text evidence="1">The sequence shown here is derived from an EMBL/GenBank/DDBJ whole genome shotgun (WGS) entry which is preliminary data.</text>
</comment>
<dbReference type="AlphaFoldDB" id="A0A8K0W2A0"/>
<proteinExistence type="predicted"/>
<name>A0A8K0W2A0_9PLEO</name>
<evidence type="ECO:0000313" key="1">
    <source>
        <dbReference type="EMBL" id="KAH7092297.1"/>
    </source>
</evidence>